<dbReference type="Proteomes" id="UP000614610">
    <property type="component" value="Unassembled WGS sequence"/>
</dbReference>
<dbReference type="Gene3D" id="1.25.10.10">
    <property type="entry name" value="Leucine-rich Repeat Variant"/>
    <property type="match status" value="2"/>
</dbReference>
<dbReference type="Proteomes" id="UP000472727">
    <property type="component" value="Unassembled WGS sequence"/>
</dbReference>
<evidence type="ECO:0000313" key="10">
    <source>
        <dbReference type="Proteomes" id="UP000472727"/>
    </source>
</evidence>
<dbReference type="PANTHER" id="PTHR15651">
    <property type="entry name" value="ARMADILLO REPEAT-CONTAINING PROTEIN 8"/>
    <property type="match status" value="1"/>
</dbReference>
<evidence type="ECO:0000313" key="9">
    <source>
        <dbReference type="EMBL" id="KAF3198766.1"/>
    </source>
</evidence>
<dbReference type="OrthoDB" id="5559898at2759"/>
<reference evidence="10 11" key="1">
    <citation type="submission" date="2019-06" db="EMBL/GenBank/DDBJ databases">
        <authorList>
            <person name="Palmer J.M."/>
        </authorList>
    </citation>
    <scope>NUCLEOTIDE SEQUENCE [LARGE SCALE GENOMIC DNA]</scope>
    <source>
        <strain evidence="7 10">TWF106</strain>
        <strain evidence="8 11">TWF191</strain>
        <strain evidence="9">TWF679</strain>
    </source>
</reference>
<sequence>MKSFAAPNMALGSHISCSHVLQAIQAPLTRQETLHALKHIILGHHEQKLEYVQAGLGDVLLQILEDEPGYRQTKTKKSPVVETDVIIILGSLARGGSVFLTLGQLERFIPRLLDLLESHMSHTSLLEASLRALNCILSLPIASQSPEIVSIVHSHPSTLHSIFNVLHNSTSCRNLAAYQATLFISKTCTNSDNRWQESMIESGILPALIKRLSVLVYTIQASRPGKGTGLLKLGPKANTDRSPLSKSSSTVSLRHRHTSGRVYEKLSTGGERFSIPPASHVSGLLGAIASIIRGSKFRADQCLFASCITNILGEEAPLEEHRPPPMWKDSKLSDDTQGGGHSSGYQYAGQDFPPLSPNSERHPQTRSSSSVNALQPSHSATEHSLEHERIKIPQISELRFVGERDDDPESPLIQWLISYIRHEEDSLARLTSISLLTDFVKAGCVSKRRVKKLGCLIVPMLVRYLDEIDTSTVTITKVYEQGFQAQEMEWSIREQAPAILATLLTDHQRLQTAAVEAGAIKRLTGMLKRAFDAIPGSDEGEDLDSHESLWREKVRAHQIKVREGTLRALAAIALFEDDHRKKIIESGALGFIVGSLTPERAAEPLGTGNDSDLVMSGTQDPAPLGIQLPAISENDSGSSFTVPETSRTGNPISVLIAATNVVRSLSRSVNVLSTSLIDWHVSEPLFSLLSHRSIQVQIAATAALCNLVMEFSPLRKKLEEKGIVKALGNFVKSDSGNVCAYDRHGNSIGEFDPERESLRLNAIWALKHLVLKQDETVILSCLSAFGTTWLLEQLAIEDHNLDHGTKPAPEDNSDEGRQILKSQSDLFSPRVIDRLVLNYATPKPEDLRRTALVEFQEQALDFFRNIMAGPNASSTFRHILRDTQNMEVPTTPICPYDERPNIPLPETPINHRTPFYDVLTEKLKSKPGEKIVLAIIYVLVHIGACAEHRATLIEQSSLFHELIKLFELQVDQIRIGLSWLAINLTWKENGVNSPDFTRRVQKLREYRYVHMLEWLKSGGVGELDHLNRRGSSSRSLGETTIDMEDVPIVRNSDGEVVRTGPSSVNMSLDLRERCRQALAQINDV</sequence>
<name>A0A6G1LWW8_ORBOL</name>
<dbReference type="InterPro" id="IPR038739">
    <property type="entry name" value="ARMC8/Vid28"/>
</dbReference>
<evidence type="ECO:0000256" key="2">
    <source>
        <dbReference type="ARBA" id="ARBA00004496"/>
    </source>
</evidence>
<dbReference type="InterPro" id="IPR016024">
    <property type="entry name" value="ARM-type_fold"/>
</dbReference>
<feature type="region of interest" description="Disordered" evidence="6">
    <location>
        <begin position="318"/>
        <end position="386"/>
    </location>
</feature>
<feature type="compositionally biased region" description="Basic and acidic residues" evidence="6">
    <location>
        <begin position="318"/>
        <end position="334"/>
    </location>
</feature>
<evidence type="ECO:0000256" key="5">
    <source>
        <dbReference type="ARBA" id="ARBA00023242"/>
    </source>
</evidence>
<dbReference type="EMBL" id="WIWS01000246">
    <property type="protein sequence ID" value="KAF3195574.1"/>
    <property type="molecule type" value="Genomic_DNA"/>
</dbReference>
<evidence type="ECO:0000313" key="7">
    <source>
        <dbReference type="EMBL" id="KAF3195574.1"/>
    </source>
</evidence>
<dbReference type="InterPro" id="IPR011989">
    <property type="entry name" value="ARM-like"/>
</dbReference>
<keyword evidence="5" id="KW-0539">Nucleus</keyword>
<evidence type="ECO:0008006" key="12">
    <source>
        <dbReference type="Google" id="ProtNLM"/>
    </source>
</evidence>
<keyword evidence="3" id="KW-0963">Cytoplasm</keyword>
<evidence type="ECO:0000256" key="1">
    <source>
        <dbReference type="ARBA" id="ARBA00004123"/>
    </source>
</evidence>
<proteinExistence type="predicted"/>
<dbReference type="GO" id="GO:0005737">
    <property type="term" value="C:cytoplasm"/>
    <property type="evidence" value="ECO:0007669"/>
    <property type="project" value="UniProtKB-SubCell"/>
</dbReference>
<evidence type="ECO:0000256" key="3">
    <source>
        <dbReference type="ARBA" id="ARBA00022490"/>
    </source>
</evidence>
<evidence type="ECO:0000256" key="4">
    <source>
        <dbReference type="ARBA" id="ARBA00022737"/>
    </source>
</evidence>
<dbReference type="EMBL" id="WIPF01000273">
    <property type="protein sequence ID" value="KAF3197466.1"/>
    <property type="molecule type" value="Genomic_DNA"/>
</dbReference>
<evidence type="ECO:0000313" key="11">
    <source>
        <dbReference type="Proteomes" id="UP000483672"/>
    </source>
</evidence>
<dbReference type="Proteomes" id="UP000483672">
    <property type="component" value="Unassembled WGS sequence"/>
</dbReference>
<feature type="region of interest" description="Disordered" evidence="6">
    <location>
        <begin position="229"/>
        <end position="261"/>
    </location>
</feature>
<gene>
    <name evidence="7" type="ORF">TWF106_005406</name>
    <name evidence="8" type="ORF">TWF191_005293</name>
    <name evidence="9" type="ORF">TWF679_001779</name>
</gene>
<keyword evidence="4" id="KW-0677">Repeat</keyword>
<evidence type="ECO:0000256" key="6">
    <source>
        <dbReference type="SAM" id="MobiDB-lite"/>
    </source>
</evidence>
<feature type="compositionally biased region" description="Low complexity" evidence="6">
    <location>
        <begin position="229"/>
        <end position="252"/>
    </location>
</feature>
<dbReference type="GO" id="GO:0005634">
    <property type="term" value="C:nucleus"/>
    <property type="evidence" value="ECO:0007669"/>
    <property type="project" value="UniProtKB-SubCell"/>
</dbReference>
<protein>
    <recommendedName>
        <fullName evidence="12">Armadillo repeat-containing protein 8</fullName>
    </recommendedName>
</protein>
<dbReference type="AlphaFoldDB" id="A0A6G1LWW8"/>
<dbReference type="GO" id="GO:0034657">
    <property type="term" value="C:GID complex"/>
    <property type="evidence" value="ECO:0007669"/>
    <property type="project" value="TreeGrafter"/>
</dbReference>
<dbReference type="SUPFAM" id="SSF48371">
    <property type="entry name" value="ARM repeat"/>
    <property type="match status" value="1"/>
</dbReference>
<dbReference type="GO" id="GO:0043161">
    <property type="term" value="P:proteasome-mediated ubiquitin-dependent protein catabolic process"/>
    <property type="evidence" value="ECO:0007669"/>
    <property type="project" value="TreeGrafter"/>
</dbReference>
<comment type="subcellular location">
    <subcellularLocation>
        <location evidence="2">Cytoplasm</location>
    </subcellularLocation>
    <subcellularLocation>
        <location evidence="1">Nucleus</location>
    </subcellularLocation>
</comment>
<comment type="caution">
    <text evidence="8">The sequence shown here is derived from an EMBL/GenBank/DDBJ whole genome shotgun (WGS) entry which is preliminary data.</text>
</comment>
<dbReference type="EMBL" id="WIWT01000128">
    <property type="protein sequence ID" value="KAF3198766.1"/>
    <property type="molecule type" value="Genomic_DNA"/>
</dbReference>
<dbReference type="PANTHER" id="PTHR15651:SF7">
    <property type="entry name" value="ARMADILLO REPEAT-CONTAINING PROTEIN 8"/>
    <property type="match status" value="1"/>
</dbReference>
<feature type="compositionally biased region" description="Polar residues" evidence="6">
    <location>
        <begin position="365"/>
        <end position="379"/>
    </location>
</feature>
<evidence type="ECO:0000313" key="8">
    <source>
        <dbReference type="EMBL" id="KAF3197466.1"/>
    </source>
</evidence>
<accession>A0A6G1LWW8</accession>
<organism evidence="8 11">
    <name type="scientific">Orbilia oligospora</name>
    <name type="common">Nematode-trapping fungus</name>
    <name type="synonym">Arthrobotrys oligospora</name>
    <dbReference type="NCBI Taxonomy" id="2813651"/>
    <lineage>
        <taxon>Eukaryota</taxon>
        <taxon>Fungi</taxon>
        <taxon>Dikarya</taxon>
        <taxon>Ascomycota</taxon>
        <taxon>Pezizomycotina</taxon>
        <taxon>Orbiliomycetes</taxon>
        <taxon>Orbiliales</taxon>
        <taxon>Orbiliaceae</taxon>
        <taxon>Orbilia</taxon>
    </lineage>
</organism>